<evidence type="ECO:0000256" key="3">
    <source>
        <dbReference type="PROSITE-ProRule" id="PRU00284"/>
    </source>
</evidence>
<evidence type="ECO:0000256" key="4">
    <source>
        <dbReference type="SAM" id="Coils"/>
    </source>
</evidence>
<name>K9GYH5_9PROT</name>
<evidence type="ECO:0000256" key="5">
    <source>
        <dbReference type="SAM" id="MobiDB-lite"/>
    </source>
</evidence>
<keyword evidence="8" id="KW-1185">Reference proteome</keyword>
<dbReference type="CDD" id="cd01068">
    <property type="entry name" value="globin_sensor"/>
    <property type="match status" value="1"/>
</dbReference>
<dbReference type="PRINTS" id="PR00260">
    <property type="entry name" value="CHEMTRNSDUCR"/>
</dbReference>
<dbReference type="GO" id="GO:0007165">
    <property type="term" value="P:signal transduction"/>
    <property type="evidence" value="ECO:0007669"/>
    <property type="project" value="UniProtKB-KW"/>
</dbReference>
<dbReference type="SUPFAM" id="SSF46458">
    <property type="entry name" value="Globin-like"/>
    <property type="match status" value="1"/>
</dbReference>
<dbReference type="Gene3D" id="1.10.287.950">
    <property type="entry name" value="Methyl-accepting chemotaxis protein"/>
    <property type="match status" value="1"/>
</dbReference>
<dbReference type="Pfam" id="PF11563">
    <property type="entry name" value="Protoglobin"/>
    <property type="match status" value="1"/>
</dbReference>
<dbReference type="PATRIC" id="fig|1238182.3.peg.2464"/>
<dbReference type="InterPro" id="IPR004089">
    <property type="entry name" value="MCPsignal_dom"/>
</dbReference>
<dbReference type="EMBL" id="ANHY01000011">
    <property type="protein sequence ID" value="EKV29819.1"/>
    <property type="molecule type" value="Genomic_DNA"/>
</dbReference>
<dbReference type="InterPro" id="IPR004090">
    <property type="entry name" value="Chemotax_Me-accpt_rcpt"/>
</dbReference>
<dbReference type="InterPro" id="IPR009050">
    <property type="entry name" value="Globin-like_sf"/>
</dbReference>
<dbReference type="Proteomes" id="UP000009881">
    <property type="component" value="Unassembled WGS sequence"/>
</dbReference>
<evidence type="ECO:0000313" key="8">
    <source>
        <dbReference type="Proteomes" id="UP000009881"/>
    </source>
</evidence>
<evidence type="ECO:0000259" key="6">
    <source>
        <dbReference type="PROSITE" id="PS50111"/>
    </source>
</evidence>
<dbReference type="GO" id="GO:0020037">
    <property type="term" value="F:heme binding"/>
    <property type="evidence" value="ECO:0007669"/>
    <property type="project" value="InterPro"/>
</dbReference>
<proteinExistence type="inferred from homology"/>
<dbReference type="InterPro" id="IPR039379">
    <property type="entry name" value="Protoglobin_sensor_dom"/>
</dbReference>
<keyword evidence="1 3" id="KW-0807">Transducer</keyword>
<comment type="similarity">
    <text evidence="2">Belongs to the methyl-accepting chemotaxis (MCP) protein family.</text>
</comment>
<organism evidence="7 8">
    <name type="scientific">Caenispirillum salinarum AK4</name>
    <dbReference type="NCBI Taxonomy" id="1238182"/>
    <lineage>
        <taxon>Bacteria</taxon>
        <taxon>Pseudomonadati</taxon>
        <taxon>Pseudomonadota</taxon>
        <taxon>Alphaproteobacteria</taxon>
        <taxon>Rhodospirillales</taxon>
        <taxon>Novispirillaceae</taxon>
        <taxon>Caenispirillum</taxon>
    </lineage>
</organism>
<dbReference type="AlphaFoldDB" id="K9GYH5"/>
<keyword evidence="4" id="KW-0175">Coiled coil</keyword>
<sequence>MSQYEIDRQRHLMRVDEATRENLVATRPLVEPRLDAVLDAFYAFVQSDPDMAQLFASDEAMERARQAQKCHWLDTLFAGKWDSGYVDTVKRIGRAHVEHGVTPDYYLAGYAFFMDALIDIVLQAKRKRPQEAAAMLKAVNRSVFMDLTTVLHSYFDLEREKRQDAAAENAQDFETGVAVIADRLADSVQRMQASADSLHETAAHTSENAQSVSDGAETASANADTVAAAAEELSASIDEINRQMAQSTATSREAVEEAERTSGVVADLSNMADKIGEVVRLINDIASQTNLLALNATIEAARAGEAGKGFAVVAGEVKALAQQTARATEDIDRQVASLREVTGGVVSAIGGIRETIGKIDHISSSIAAAVEEQGAATRDIARNVQEAAAGIDGMRGGIAALSGDADSTAEVASSLRGDSESMAGETENLRAAMGVFLDRVRASA</sequence>
<dbReference type="RefSeq" id="WP_009540909.1">
    <property type="nucleotide sequence ID" value="NZ_ANHY01000011.1"/>
</dbReference>
<accession>K9GYH5</accession>
<dbReference type="GO" id="GO:0019825">
    <property type="term" value="F:oxygen binding"/>
    <property type="evidence" value="ECO:0007669"/>
    <property type="project" value="InterPro"/>
</dbReference>
<evidence type="ECO:0000256" key="2">
    <source>
        <dbReference type="ARBA" id="ARBA00029447"/>
    </source>
</evidence>
<dbReference type="GO" id="GO:0016020">
    <property type="term" value="C:membrane"/>
    <property type="evidence" value="ECO:0007669"/>
    <property type="project" value="InterPro"/>
</dbReference>
<protein>
    <submittedName>
        <fullName evidence="7">Methyl-accepting chemotaxis protein</fullName>
    </submittedName>
</protein>
<dbReference type="SMART" id="SM00283">
    <property type="entry name" value="MA"/>
    <property type="match status" value="1"/>
</dbReference>
<feature type="region of interest" description="Disordered" evidence="5">
    <location>
        <begin position="191"/>
        <end position="223"/>
    </location>
</feature>
<dbReference type="PANTHER" id="PTHR32089">
    <property type="entry name" value="METHYL-ACCEPTING CHEMOTAXIS PROTEIN MCPB"/>
    <property type="match status" value="1"/>
</dbReference>
<feature type="compositionally biased region" description="Polar residues" evidence="5">
    <location>
        <begin position="203"/>
        <end position="213"/>
    </location>
</feature>
<gene>
    <name evidence="7" type="ORF">C882_0249</name>
</gene>
<dbReference type="PROSITE" id="PS50111">
    <property type="entry name" value="CHEMOTAXIS_TRANSDUC_2"/>
    <property type="match status" value="1"/>
</dbReference>
<reference evidence="7 8" key="1">
    <citation type="journal article" date="2013" name="Genome Announc.">
        <title>Draft Genome Sequence of an Alphaproteobacterium, Caenispirillum salinarum AK4(T), Isolated from a Solar Saltern.</title>
        <authorList>
            <person name="Khatri I."/>
            <person name="Singh A."/>
            <person name="Korpole S."/>
            <person name="Pinnaka A.K."/>
            <person name="Subramanian S."/>
        </authorList>
    </citation>
    <scope>NUCLEOTIDE SEQUENCE [LARGE SCALE GENOMIC DNA]</scope>
    <source>
        <strain evidence="7 8">AK4</strain>
    </source>
</reference>
<feature type="domain" description="Methyl-accepting transducer" evidence="6">
    <location>
        <begin position="187"/>
        <end position="423"/>
    </location>
</feature>
<dbReference type="InterPro" id="IPR012292">
    <property type="entry name" value="Globin/Proto"/>
</dbReference>
<dbReference type="GO" id="GO:0004888">
    <property type="term" value="F:transmembrane signaling receptor activity"/>
    <property type="evidence" value="ECO:0007669"/>
    <property type="project" value="InterPro"/>
</dbReference>
<dbReference type="eggNOG" id="COG0840">
    <property type="taxonomic scope" value="Bacteria"/>
</dbReference>
<dbReference type="SUPFAM" id="SSF58104">
    <property type="entry name" value="Methyl-accepting chemotaxis protein (MCP) signaling domain"/>
    <property type="match status" value="1"/>
</dbReference>
<dbReference type="GO" id="GO:0006935">
    <property type="term" value="P:chemotaxis"/>
    <property type="evidence" value="ECO:0007669"/>
    <property type="project" value="InterPro"/>
</dbReference>
<dbReference type="STRING" id="1238182.C882_0249"/>
<comment type="caution">
    <text evidence="7">The sequence shown here is derived from an EMBL/GenBank/DDBJ whole genome shotgun (WGS) entry which is preliminary data.</text>
</comment>
<dbReference type="OrthoDB" id="266313at2"/>
<feature type="coiled-coil region" evidence="4">
    <location>
        <begin position="230"/>
        <end position="257"/>
    </location>
</feature>
<dbReference type="Pfam" id="PF00015">
    <property type="entry name" value="MCPsignal"/>
    <property type="match status" value="1"/>
</dbReference>
<dbReference type="Gene3D" id="1.10.490.10">
    <property type="entry name" value="Globins"/>
    <property type="match status" value="1"/>
</dbReference>
<evidence type="ECO:0000256" key="1">
    <source>
        <dbReference type="ARBA" id="ARBA00023224"/>
    </source>
</evidence>
<dbReference type="InterPro" id="IPR044398">
    <property type="entry name" value="Globin-sensor_dom"/>
</dbReference>
<evidence type="ECO:0000313" key="7">
    <source>
        <dbReference type="EMBL" id="EKV29819.1"/>
    </source>
</evidence>
<dbReference type="PANTHER" id="PTHR32089:SF112">
    <property type="entry name" value="LYSOZYME-LIKE PROTEIN-RELATED"/>
    <property type="match status" value="1"/>
</dbReference>